<name>A0A9P8TJ83_WICPI</name>
<dbReference type="AlphaFoldDB" id="A0A9P8TJ83"/>
<dbReference type="Proteomes" id="UP000774326">
    <property type="component" value="Unassembled WGS sequence"/>
</dbReference>
<evidence type="ECO:0000313" key="3">
    <source>
        <dbReference type="Proteomes" id="UP000774326"/>
    </source>
</evidence>
<organism evidence="2 3">
    <name type="scientific">Wickerhamomyces pijperi</name>
    <name type="common">Yeast</name>
    <name type="synonym">Pichia pijperi</name>
    <dbReference type="NCBI Taxonomy" id="599730"/>
    <lineage>
        <taxon>Eukaryota</taxon>
        <taxon>Fungi</taxon>
        <taxon>Dikarya</taxon>
        <taxon>Ascomycota</taxon>
        <taxon>Saccharomycotina</taxon>
        <taxon>Saccharomycetes</taxon>
        <taxon>Phaffomycetales</taxon>
        <taxon>Wickerhamomycetaceae</taxon>
        <taxon>Wickerhamomyces</taxon>
    </lineage>
</organism>
<keyword evidence="1" id="KW-0732">Signal</keyword>
<evidence type="ECO:0000256" key="1">
    <source>
        <dbReference type="SAM" id="SignalP"/>
    </source>
</evidence>
<dbReference type="EMBL" id="JAEUBG010004654">
    <property type="protein sequence ID" value="KAH3680851.1"/>
    <property type="molecule type" value="Genomic_DNA"/>
</dbReference>
<gene>
    <name evidence="2" type="ORF">WICPIJ_008064</name>
</gene>
<keyword evidence="3" id="KW-1185">Reference proteome</keyword>
<comment type="caution">
    <text evidence="2">The sequence shown here is derived from an EMBL/GenBank/DDBJ whole genome shotgun (WGS) entry which is preliminary data.</text>
</comment>
<protein>
    <submittedName>
        <fullName evidence="2">Uncharacterized protein</fullName>
    </submittedName>
</protein>
<sequence length="107" mass="12271">MMLTLFLTSLYITICVETKLVRSLELEIKAWRFLNPPREPYLLFQDLSRHSIWVILEYSEDSLMVSWFANSLKSTSSSFIFLILEENTFTSELSLAEGAGSGTFDSC</sequence>
<accession>A0A9P8TJ83</accession>
<reference evidence="2" key="2">
    <citation type="submission" date="2021-01" db="EMBL/GenBank/DDBJ databases">
        <authorList>
            <person name="Schikora-Tamarit M.A."/>
        </authorList>
    </citation>
    <scope>NUCLEOTIDE SEQUENCE</scope>
    <source>
        <strain evidence="2">CBS2887</strain>
    </source>
</reference>
<reference evidence="2" key="1">
    <citation type="journal article" date="2021" name="Open Biol.">
        <title>Shared evolutionary footprints suggest mitochondrial oxidative damage underlies multiple complex I losses in fungi.</title>
        <authorList>
            <person name="Schikora-Tamarit M.A."/>
            <person name="Marcet-Houben M."/>
            <person name="Nosek J."/>
            <person name="Gabaldon T."/>
        </authorList>
    </citation>
    <scope>NUCLEOTIDE SEQUENCE</scope>
    <source>
        <strain evidence="2">CBS2887</strain>
    </source>
</reference>
<proteinExistence type="predicted"/>
<feature type="signal peptide" evidence="1">
    <location>
        <begin position="1"/>
        <end position="18"/>
    </location>
</feature>
<feature type="chain" id="PRO_5040429176" evidence="1">
    <location>
        <begin position="19"/>
        <end position="107"/>
    </location>
</feature>
<evidence type="ECO:0000313" key="2">
    <source>
        <dbReference type="EMBL" id="KAH3680851.1"/>
    </source>
</evidence>